<accession>A0A2G2W7M6</accession>
<sequence length="177" mass="20155">MDSSRITLRPFKLTDVDDMMLWVCDDRVTRTIGWKTLTSKEEVLTFIMEACIPHPWRRSICIDDRSIGFVTVFPGSGDDRSRADIGYAIGFEYWGQGIATKAIEMTIPQAFNDFPEVIRLQALADVENKASQRVLEKVGFIKEGILRKYGYHKGKIVDELMYSLLSTEYNFTSPSGP</sequence>
<evidence type="ECO:0000259" key="1">
    <source>
        <dbReference type="PROSITE" id="PS51186"/>
    </source>
</evidence>
<dbReference type="PANTHER" id="PTHR46067:SF14">
    <property type="entry name" value="N-ACETYLTRANSFERASE DOMAIN-CONTAINING PROTEIN"/>
    <property type="match status" value="1"/>
</dbReference>
<proteinExistence type="predicted"/>
<dbReference type="AlphaFoldDB" id="A0A2G2W7M6"/>
<dbReference type="EMBL" id="MLFT02000008">
    <property type="protein sequence ID" value="PHT41243.1"/>
    <property type="molecule type" value="Genomic_DNA"/>
</dbReference>
<reference evidence="2 3" key="1">
    <citation type="journal article" date="2017" name="Genome Biol.">
        <title>New reference genome sequences of hot pepper reveal the massive evolution of plant disease-resistance genes by retroduplication.</title>
        <authorList>
            <person name="Kim S."/>
            <person name="Park J."/>
            <person name="Yeom S.I."/>
            <person name="Kim Y.M."/>
            <person name="Seo E."/>
            <person name="Kim K.T."/>
            <person name="Kim M.S."/>
            <person name="Lee J.M."/>
            <person name="Cheong K."/>
            <person name="Shin H.S."/>
            <person name="Kim S.B."/>
            <person name="Han K."/>
            <person name="Lee J."/>
            <person name="Park M."/>
            <person name="Lee H.A."/>
            <person name="Lee H.Y."/>
            <person name="Lee Y."/>
            <person name="Oh S."/>
            <person name="Lee J.H."/>
            <person name="Choi E."/>
            <person name="Choi E."/>
            <person name="Lee S.E."/>
            <person name="Jeon J."/>
            <person name="Kim H."/>
            <person name="Choi G."/>
            <person name="Song H."/>
            <person name="Lee J."/>
            <person name="Lee S.C."/>
            <person name="Kwon J.K."/>
            <person name="Lee H.Y."/>
            <person name="Koo N."/>
            <person name="Hong Y."/>
            <person name="Kim R.W."/>
            <person name="Kang W.H."/>
            <person name="Huh J.H."/>
            <person name="Kang B.C."/>
            <person name="Yang T.J."/>
            <person name="Lee Y.H."/>
            <person name="Bennetzen J.L."/>
            <person name="Choi D."/>
        </authorList>
    </citation>
    <scope>NUCLEOTIDE SEQUENCE [LARGE SCALE GENOMIC DNA]</scope>
    <source>
        <strain evidence="3">cv. PBC81</strain>
    </source>
</reference>
<dbReference type="PANTHER" id="PTHR46067">
    <property type="entry name" value="ACYL-COA N-ACYLTRANSFERASES (NAT) SUPERFAMILY PROTEIN"/>
    <property type="match status" value="1"/>
</dbReference>
<keyword evidence="3" id="KW-1185">Reference proteome</keyword>
<protein>
    <recommendedName>
        <fullName evidence="1">N-acetyltransferase domain-containing protein</fullName>
    </recommendedName>
</protein>
<dbReference type="Gene3D" id="3.40.630.30">
    <property type="match status" value="1"/>
</dbReference>
<feature type="domain" description="N-acetyltransferase" evidence="1">
    <location>
        <begin position="6"/>
        <end position="163"/>
    </location>
</feature>
<dbReference type="GO" id="GO:0016747">
    <property type="term" value="F:acyltransferase activity, transferring groups other than amino-acyl groups"/>
    <property type="evidence" value="ECO:0007669"/>
    <property type="project" value="InterPro"/>
</dbReference>
<dbReference type="InterPro" id="IPR016181">
    <property type="entry name" value="Acyl_CoA_acyltransferase"/>
</dbReference>
<name>A0A2G2W7M6_CAPBA</name>
<gene>
    <name evidence="2" type="ORF">CQW23_20097</name>
</gene>
<evidence type="ECO:0000313" key="3">
    <source>
        <dbReference type="Proteomes" id="UP000224567"/>
    </source>
</evidence>
<comment type="caution">
    <text evidence="2">The sequence shown here is derived from an EMBL/GenBank/DDBJ whole genome shotgun (WGS) entry which is preliminary data.</text>
</comment>
<evidence type="ECO:0000313" key="2">
    <source>
        <dbReference type="EMBL" id="PHT41243.1"/>
    </source>
</evidence>
<dbReference type="InterPro" id="IPR000182">
    <property type="entry name" value="GNAT_dom"/>
</dbReference>
<dbReference type="SUPFAM" id="SSF55729">
    <property type="entry name" value="Acyl-CoA N-acyltransferases (Nat)"/>
    <property type="match status" value="1"/>
</dbReference>
<dbReference type="Proteomes" id="UP000224567">
    <property type="component" value="Unassembled WGS sequence"/>
</dbReference>
<reference evidence="3" key="2">
    <citation type="journal article" date="2017" name="J. Anim. Genet.">
        <title>Multiple reference genome sequences of hot pepper reveal the massive evolution of plant disease resistance genes by retroduplication.</title>
        <authorList>
            <person name="Kim S."/>
            <person name="Park J."/>
            <person name="Yeom S.-I."/>
            <person name="Kim Y.-M."/>
            <person name="Seo E."/>
            <person name="Kim K.-T."/>
            <person name="Kim M.-S."/>
            <person name="Lee J.M."/>
            <person name="Cheong K."/>
            <person name="Shin H.-S."/>
            <person name="Kim S.-B."/>
            <person name="Han K."/>
            <person name="Lee J."/>
            <person name="Park M."/>
            <person name="Lee H.-A."/>
            <person name="Lee H.-Y."/>
            <person name="Lee Y."/>
            <person name="Oh S."/>
            <person name="Lee J.H."/>
            <person name="Choi E."/>
            <person name="Choi E."/>
            <person name="Lee S.E."/>
            <person name="Jeon J."/>
            <person name="Kim H."/>
            <person name="Choi G."/>
            <person name="Song H."/>
            <person name="Lee J."/>
            <person name="Lee S.-C."/>
            <person name="Kwon J.-K."/>
            <person name="Lee H.-Y."/>
            <person name="Koo N."/>
            <person name="Hong Y."/>
            <person name="Kim R.W."/>
            <person name="Kang W.-H."/>
            <person name="Huh J.H."/>
            <person name="Kang B.-C."/>
            <person name="Yang T.-J."/>
            <person name="Lee Y.-H."/>
            <person name="Bennetzen J.L."/>
            <person name="Choi D."/>
        </authorList>
    </citation>
    <scope>NUCLEOTIDE SEQUENCE [LARGE SCALE GENOMIC DNA]</scope>
    <source>
        <strain evidence="3">cv. PBC81</strain>
    </source>
</reference>
<dbReference type="PROSITE" id="PS51186">
    <property type="entry name" value="GNAT"/>
    <property type="match status" value="1"/>
</dbReference>
<dbReference type="STRING" id="33114.A0A2G2W7M6"/>
<dbReference type="Pfam" id="PF13302">
    <property type="entry name" value="Acetyltransf_3"/>
    <property type="match status" value="1"/>
</dbReference>
<organism evidence="2 3">
    <name type="scientific">Capsicum baccatum</name>
    <name type="common">Peruvian pepper</name>
    <dbReference type="NCBI Taxonomy" id="33114"/>
    <lineage>
        <taxon>Eukaryota</taxon>
        <taxon>Viridiplantae</taxon>
        <taxon>Streptophyta</taxon>
        <taxon>Embryophyta</taxon>
        <taxon>Tracheophyta</taxon>
        <taxon>Spermatophyta</taxon>
        <taxon>Magnoliopsida</taxon>
        <taxon>eudicotyledons</taxon>
        <taxon>Gunneridae</taxon>
        <taxon>Pentapetalae</taxon>
        <taxon>asterids</taxon>
        <taxon>lamiids</taxon>
        <taxon>Solanales</taxon>
        <taxon>Solanaceae</taxon>
        <taxon>Solanoideae</taxon>
        <taxon>Capsiceae</taxon>
        <taxon>Capsicum</taxon>
    </lineage>
</organism>
<dbReference type="OrthoDB" id="630895at2759"/>